<feature type="domain" description="Amidohydrolase-related" evidence="2">
    <location>
        <begin position="76"/>
        <end position="429"/>
    </location>
</feature>
<dbReference type="Proteomes" id="UP000317835">
    <property type="component" value="Plasmid pElP_2"/>
</dbReference>
<dbReference type="RefSeq" id="WP_145279611.1">
    <property type="nucleotide sequence ID" value="NZ_CP036428.1"/>
</dbReference>
<dbReference type="SUPFAM" id="SSF51556">
    <property type="entry name" value="Metallo-dependent hydrolases"/>
    <property type="match status" value="1"/>
</dbReference>
<keyword evidence="3" id="KW-0614">Plasmid</keyword>
<name>A0A518HEV5_9BACT</name>
<dbReference type="InterPro" id="IPR006680">
    <property type="entry name" value="Amidohydro-rel"/>
</dbReference>
<dbReference type="InterPro" id="IPR051781">
    <property type="entry name" value="Metallo-dep_Hydrolase"/>
</dbReference>
<dbReference type="InterPro" id="IPR032466">
    <property type="entry name" value="Metal_Hydrolase"/>
</dbReference>
<dbReference type="InterPro" id="IPR057744">
    <property type="entry name" value="OTAase-like"/>
</dbReference>
<feature type="signal peptide" evidence="1">
    <location>
        <begin position="1"/>
        <end position="23"/>
    </location>
</feature>
<dbReference type="CDD" id="cd01299">
    <property type="entry name" value="Met_dep_hydrolase_A"/>
    <property type="match status" value="1"/>
</dbReference>
<proteinExistence type="predicted"/>
<sequence length="433" mass="45926" precursor="true">MTTNRTDVLAATLLLTLFSPATAQLTAIRAGRLIDIHEGTVTTDQVILVEGGKIAAIGPDVEIPDGADVIDLSDAVVLPGLFDCHTHLCYTVKGGFNHTNQGEMGFREQFLVNTLTQPAAYRALVGASNAREVLKAGFTTVRDVGNACDYADTALRMAVEDGLVPGPTIINAGMIISPSGGQFPGELLNPELPGIGPHEYLYADTRDDLRKAVRQNILRGARVIKLVVDDQPYIDSVGETAFVVAEAGAAGLKVAAHCVTEAGARHAIEGGVASVEHGFEMPDELLDLARERDVALVGTDFPADLWDAQGMPRPMAETRSEKIVDRLRRAHEAGVTIAFGTDVFFPVAGQTRGSAALLFTDSFREAGIPPAAILRAMTVDAARLLGVEGERGALGRGMAADLIATPGNPLEDIDALREAVFVMKDGEVVRDDR</sequence>
<keyword evidence="4" id="KW-1185">Reference proteome</keyword>
<accession>A0A518HEV5</accession>
<geneLocation type="plasmid" evidence="4">
    <name>pelp_2</name>
</geneLocation>
<dbReference type="SUPFAM" id="SSF51338">
    <property type="entry name" value="Composite domain of metallo-dependent hydrolases"/>
    <property type="match status" value="2"/>
</dbReference>
<keyword evidence="1" id="KW-0732">Signal</keyword>
<reference evidence="3 4" key="1">
    <citation type="submission" date="2019-02" db="EMBL/GenBank/DDBJ databases">
        <title>Deep-cultivation of Planctomycetes and their phenomic and genomic characterization uncovers novel biology.</title>
        <authorList>
            <person name="Wiegand S."/>
            <person name="Jogler M."/>
            <person name="Boedeker C."/>
            <person name="Pinto D."/>
            <person name="Vollmers J."/>
            <person name="Rivas-Marin E."/>
            <person name="Kohn T."/>
            <person name="Peeters S.H."/>
            <person name="Heuer A."/>
            <person name="Rast P."/>
            <person name="Oberbeckmann S."/>
            <person name="Bunk B."/>
            <person name="Jeske O."/>
            <person name="Meyerdierks A."/>
            <person name="Storesund J.E."/>
            <person name="Kallscheuer N."/>
            <person name="Luecker S."/>
            <person name="Lage O.M."/>
            <person name="Pohl T."/>
            <person name="Merkel B.J."/>
            <person name="Hornburger P."/>
            <person name="Mueller R.-W."/>
            <person name="Bruemmer F."/>
            <person name="Labrenz M."/>
            <person name="Spormann A.M."/>
            <person name="Op den Camp H."/>
            <person name="Overmann J."/>
            <person name="Amann R."/>
            <person name="Jetten M.S.M."/>
            <person name="Mascher T."/>
            <person name="Medema M.H."/>
            <person name="Devos D.P."/>
            <person name="Kaster A.-K."/>
            <person name="Ovreas L."/>
            <person name="Rohde M."/>
            <person name="Galperin M.Y."/>
            <person name="Jogler C."/>
        </authorList>
    </citation>
    <scope>NUCLEOTIDE SEQUENCE [LARGE SCALE GENOMIC DNA]</scope>
    <source>
        <strain evidence="3 4">ElP</strain>
        <plasmid evidence="4">pelp_2</plasmid>
    </source>
</reference>
<dbReference type="KEGG" id="tpla:ElP_73460"/>
<dbReference type="PANTHER" id="PTHR43135:SF3">
    <property type="entry name" value="ALPHA-D-RIBOSE 1-METHYLPHOSPHONATE 5-TRIPHOSPHATE DIPHOSPHATASE"/>
    <property type="match status" value="1"/>
</dbReference>
<dbReference type="EMBL" id="CP036428">
    <property type="protein sequence ID" value="QDV39380.1"/>
    <property type="molecule type" value="Genomic_DNA"/>
</dbReference>
<gene>
    <name evidence="3" type="ORF">ElP_73460</name>
</gene>
<dbReference type="Gene3D" id="2.30.40.10">
    <property type="entry name" value="Urease, subunit C, domain 1"/>
    <property type="match status" value="1"/>
</dbReference>
<evidence type="ECO:0000259" key="2">
    <source>
        <dbReference type="Pfam" id="PF01979"/>
    </source>
</evidence>
<dbReference type="GO" id="GO:0016810">
    <property type="term" value="F:hydrolase activity, acting on carbon-nitrogen (but not peptide) bonds"/>
    <property type="evidence" value="ECO:0007669"/>
    <property type="project" value="InterPro"/>
</dbReference>
<dbReference type="InterPro" id="IPR011059">
    <property type="entry name" value="Metal-dep_hydrolase_composite"/>
</dbReference>
<evidence type="ECO:0000313" key="3">
    <source>
        <dbReference type="EMBL" id="QDV39380.1"/>
    </source>
</evidence>
<evidence type="ECO:0000313" key="4">
    <source>
        <dbReference type="Proteomes" id="UP000317835"/>
    </source>
</evidence>
<evidence type="ECO:0000256" key="1">
    <source>
        <dbReference type="SAM" id="SignalP"/>
    </source>
</evidence>
<dbReference type="Pfam" id="PF01979">
    <property type="entry name" value="Amidohydro_1"/>
    <property type="match status" value="1"/>
</dbReference>
<dbReference type="Gene3D" id="3.20.20.140">
    <property type="entry name" value="Metal-dependent hydrolases"/>
    <property type="match status" value="1"/>
</dbReference>
<dbReference type="AlphaFoldDB" id="A0A518HEV5"/>
<dbReference type="PANTHER" id="PTHR43135">
    <property type="entry name" value="ALPHA-D-RIBOSE 1-METHYLPHOSPHONATE 5-TRIPHOSPHATE DIPHOSPHATASE"/>
    <property type="match status" value="1"/>
</dbReference>
<dbReference type="OrthoDB" id="9797498at2"/>
<protein>
    <submittedName>
        <fullName evidence="3">Imidazolonepropionase</fullName>
    </submittedName>
</protein>
<feature type="chain" id="PRO_5021964672" evidence="1">
    <location>
        <begin position="24"/>
        <end position="433"/>
    </location>
</feature>
<organism evidence="3 4">
    <name type="scientific">Tautonia plasticadhaerens</name>
    <dbReference type="NCBI Taxonomy" id="2527974"/>
    <lineage>
        <taxon>Bacteria</taxon>
        <taxon>Pseudomonadati</taxon>
        <taxon>Planctomycetota</taxon>
        <taxon>Planctomycetia</taxon>
        <taxon>Isosphaerales</taxon>
        <taxon>Isosphaeraceae</taxon>
        <taxon>Tautonia</taxon>
    </lineage>
</organism>